<dbReference type="AlphaFoldDB" id="A0A9W6PIN9"/>
<sequence length="91" mass="9219">MAWSGSSTGAATGTATAAAPVVASVASVTSAECTARRGARPQGGRVGRARVRRTHRLPRARDFTPTVLRSPFAAPGSAPDGSPTRSLGSWS</sequence>
<protein>
    <submittedName>
        <fullName evidence="2">Uncharacterized protein</fullName>
    </submittedName>
</protein>
<proteinExistence type="predicted"/>
<dbReference type="Proteomes" id="UP001165143">
    <property type="component" value="Unassembled WGS sequence"/>
</dbReference>
<gene>
    <name evidence="2" type="ORF">Kpho01_35480</name>
</gene>
<name>A0A9W6PIN9_9ACTN</name>
<evidence type="ECO:0000313" key="3">
    <source>
        <dbReference type="Proteomes" id="UP001165143"/>
    </source>
</evidence>
<accession>A0A9W6PIN9</accession>
<evidence type="ECO:0000256" key="1">
    <source>
        <dbReference type="SAM" id="MobiDB-lite"/>
    </source>
</evidence>
<feature type="region of interest" description="Disordered" evidence="1">
    <location>
        <begin position="26"/>
        <end position="91"/>
    </location>
</feature>
<reference evidence="2" key="1">
    <citation type="submission" date="2023-02" db="EMBL/GenBank/DDBJ databases">
        <title>Kitasatospora phosalacinea NBRC 14362.</title>
        <authorList>
            <person name="Ichikawa N."/>
            <person name="Sato H."/>
            <person name="Tonouchi N."/>
        </authorList>
    </citation>
    <scope>NUCLEOTIDE SEQUENCE</scope>
    <source>
        <strain evidence="2">NBRC 14362</strain>
    </source>
</reference>
<feature type="compositionally biased region" description="Basic residues" evidence="1">
    <location>
        <begin position="47"/>
        <end position="58"/>
    </location>
</feature>
<comment type="caution">
    <text evidence="2">The sequence shown here is derived from an EMBL/GenBank/DDBJ whole genome shotgun (WGS) entry which is preliminary data.</text>
</comment>
<dbReference type="EMBL" id="BSRX01000019">
    <property type="protein sequence ID" value="GLW55537.1"/>
    <property type="molecule type" value="Genomic_DNA"/>
</dbReference>
<evidence type="ECO:0000313" key="2">
    <source>
        <dbReference type="EMBL" id="GLW55537.1"/>
    </source>
</evidence>
<organism evidence="2 3">
    <name type="scientific">Kitasatospora phosalacinea</name>
    <dbReference type="NCBI Taxonomy" id="2065"/>
    <lineage>
        <taxon>Bacteria</taxon>
        <taxon>Bacillati</taxon>
        <taxon>Actinomycetota</taxon>
        <taxon>Actinomycetes</taxon>
        <taxon>Kitasatosporales</taxon>
        <taxon>Streptomycetaceae</taxon>
        <taxon>Kitasatospora</taxon>
    </lineage>
</organism>